<feature type="domain" description="Alpha/beta hydrolase fold-3" evidence="2">
    <location>
        <begin position="47"/>
        <end position="161"/>
    </location>
</feature>
<dbReference type="EMBL" id="DS027696">
    <property type="protein sequence ID" value="EAW19315.1"/>
    <property type="molecule type" value="Genomic_DNA"/>
</dbReference>
<dbReference type="Gene3D" id="3.40.50.1820">
    <property type="entry name" value="alpha/beta hydrolase"/>
    <property type="match status" value="1"/>
</dbReference>
<keyword evidence="1" id="KW-0378">Hydrolase</keyword>
<evidence type="ECO:0000256" key="1">
    <source>
        <dbReference type="ARBA" id="ARBA00022801"/>
    </source>
</evidence>
<dbReference type="RefSeq" id="XP_001261212.1">
    <property type="nucleotide sequence ID" value="XM_001261211.1"/>
</dbReference>
<dbReference type="KEGG" id="nfi:NFIA_092760"/>
<dbReference type="InterPro" id="IPR029058">
    <property type="entry name" value="AB_hydrolase_fold"/>
</dbReference>
<dbReference type="GeneID" id="4587770"/>
<evidence type="ECO:0000259" key="2">
    <source>
        <dbReference type="Pfam" id="PF07859"/>
    </source>
</evidence>
<dbReference type="InterPro" id="IPR013094">
    <property type="entry name" value="AB_hydrolase_3"/>
</dbReference>
<dbReference type="PANTHER" id="PTHR48081">
    <property type="entry name" value="AB HYDROLASE SUPERFAMILY PROTEIN C4A8.06C"/>
    <property type="match status" value="1"/>
</dbReference>
<name>A1DIV8_NEOFI</name>
<dbReference type="STRING" id="331117.A1DIV8"/>
<accession>A1DIV8</accession>
<dbReference type="InterPro" id="IPR050300">
    <property type="entry name" value="GDXG_lipolytic_enzyme"/>
</dbReference>
<evidence type="ECO:0000313" key="4">
    <source>
        <dbReference type="Proteomes" id="UP000006702"/>
    </source>
</evidence>
<dbReference type="SUPFAM" id="SSF53474">
    <property type="entry name" value="alpha/beta-Hydrolases"/>
    <property type="match status" value="1"/>
</dbReference>
<dbReference type="OrthoDB" id="408631at2759"/>
<protein>
    <recommendedName>
        <fullName evidence="2">Alpha/beta hydrolase fold-3 domain-containing protein</fullName>
    </recommendedName>
</protein>
<reference evidence="4" key="1">
    <citation type="journal article" date="2008" name="PLoS Genet.">
        <title>Genomic islands in the pathogenic filamentous fungus Aspergillus fumigatus.</title>
        <authorList>
            <person name="Fedorova N.D."/>
            <person name="Khaldi N."/>
            <person name="Joardar V.S."/>
            <person name="Maiti R."/>
            <person name="Amedeo P."/>
            <person name="Anderson M.J."/>
            <person name="Crabtree J."/>
            <person name="Silva J.C."/>
            <person name="Badger J.H."/>
            <person name="Albarraq A."/>
            <person name="Angiuoli S."/>
            <person name="Bussey H."/>
            <person name="Bowyer P."/>
            <person name="Cotty P.J."/>
            <person name="Dyer P.S."/>
            <person name="Egan A."/>
            <person name="Galens K."/>
            <person name="Fraser-Liggett C.M."/>
            <person name="Haas B.J."/>
            <person name="Inman J.M."/>
            <person name="Kent R."/>
            <person name="Lemieux S."/>
            <person name="Malavazi I."/>
            <person name="Orvis J."/>
            <person name="Roemer T."/>
            <person name="Ronning C.M."/>
            <person name="Sundaram J.P."/>
            <person name="Sutton G."/>
            <person name="Turner G."/>
            <person name="Venter J.C."/>
            <person name="White O.R."/>
            <person name="Whitty B.R."/>
            <person name="Youngman P."/>
            <person name="Wolfe K.H."/>
            <person name="Goldman G.H."/>
            <person name="Wortman J.R."/>
            <person name="Jiang B."/>
            <person name="Denning D.W."/>
            <person name="Nierman W.C."/>
        </authorList>
    </citation>
    <scope>NUCLEOTIDE SEQUENCE [LARGE SCALE GENOMIC DNA]</scope>
    <source>
        <strain evidence="4">ATCC 1020 / DSM 3700 / CBS 544.65 / FGSC A1164 / JCM 1740 / NRRL 181 / WB 181</strain>
    </source>
</reference>
<proteinExistence type="predicted"/>
<evidence type="ECO:0000313" key="3">
    <source>
        <dbReference type="EMBL" id="EAW19315.1"/>
    </source>
</evidence>
<dbReference type="eggNOG" id="ENOG502SE29">
    <property type="taxonomic scope" value="Eukaryota"/>
</dbReference>
<dbReference type="VEuPathDB" id="FungiDB:NFIA_092760"/>
<keyword evidence="4" id="KW-1185">Reference proteome</keyword>
<dbReference type="Pfam" id="PF07859">
    <property type="entry name" value="Abhydrolase_3"/>
    <property type="match status" value="1"/>
</dbReference>
<gene>
    <name evidence="3" type="ORF">NFIA_092760</name>
</gene>
<dbReference type="HOGENOM" id="CLU_1578952_0_0_1"/>
<organism evidence="3 4">
    <name type="scientific">Neosartorya fischeri (strain ATCC 1020 / DSM 3700 / CBS 544.65 / FGSC A1164 / JCM 1740 / NRRL 181 / WB 181)</name>
    <name type="common">Aspergillus fischerianus</name>
    <dbReference type="NCBI Taxonomy" id="331117"/>
    <lineage>
        <taxon>Eukaryota</taxon>
        <taxon>Fungi</taxon>
        <taxon>Dikarya</taxon>
        <taxon>Ascomycota</taxon>
        <taxon>Pezizomycotina</taxon>
        <taxon>Eurotiomycetes</taxon>
        <taxon>Eurotiomycetidae</taxon>
        <taxon>Eurotiales</taxon>
        <taxon>Aspergillaceae</taxon>
        <taxon>Aspergillus</taxon>
        <taxon>Aspergillus subgen. Fumigati</taxon>
    </lineage>
</organism>
<sequence length="169" mass="18488">MGVGYGTRSSTYTVPKRRSHRTVRLDIYNGSRTTRLSPVLINACVSGFTLRAFGIDDEFCRSIAQTGYTVLDVKYRLAPEHPFPAAFDDTEDVVKWVQSQPARFDQAGMSLSGFSAGGNLVLAVASSSLLFSTAKENEESPFHALIAFYPSTDLSQPPQQRSKSLGQSL</sequence>
<dbReference type="Proteomes" id="UP000006702">
    <property type="component" value="Unassembled WGS sequence"/>
</dbReference>
<dbReference type="GO" id="GO:0016787">
    <property type="term" value="F:hydrolase activity"/>
    <property type="evidence" value="ECO:0007669"/>
    <property type="project" value="UniProtKB-KW"/>
</dbReference>
<dbReference type="AlphaFoldDB" id="A1DIV8"/>